<dbReference type="InterPro" id="IPR001452">
    <property type="entry name" value="SH3_domain"/>
</dbReference>
<protein>
    <submittedName>
        <fullName evidence="9">Variant sh3 domain containing protein</fullName>
    </submittedName>
</protein>
<dbReference type="KEGG" id="acan:ACA1_377000"/>
<dbReference type="PRINTS" id="PR00452">
    <property type="entry name" value="SH3DOMAIN"/>
</dbReference>
<dbReference type="Gene3D" id="1.20.1280.50">
    <property type="match status" value="1"/>
</dbReference>
<dbReference type="OrthoDB" id="26539at2759"/>
<dbReference type="SUPFAM" id="SSF81383">
    <property type="entry name" value="F-box domain"/>
    <property type="match status" value="1"/>
</dbReference>
<feature type="region of interest" description="Disordered" evidence="6">
    <location>
        <begin position="182"/>
        <end position="344"/>
    </location>
</feature>
<dbReference type="SMART" id="SM00256">
    <property type="entry name" value="FBOX"/>
    <property type="match status" value="1"/>
</dbReference>
<sequence length="514" mass="57218">METQQSRHPHKSAASSPAQSREGSIVLEPFPSTPPGSSLSATPTTSFHAQSLLATLPATVLARIFSSLSSADLLRCALVSKEWLVLASMEAWWEELALNELETPGLVSVMLHERAELPHLTHGSWRELYWKYRRKEALTLHPRVVAVYDYRARTENEIDVKRGEVLRLLAKDHETCWWLVQRTSDKAEPPQPPAAQQEREEREEEGKEKEKELKEEEEGVAKTKETTEGEEEEEGQGQLETAAGEPGLDEEQDDNSEAQASADDERVADVTTDEQQQEQQVEEEKRGDDGGGGGAVVEPEGRKPAATIGWVPSGYLDYCPRKPSAARARRSEAAAADAQDARQLQERNKKVPFMVRAKFDYVGANAQELSFKKYDLMAIELHPREKYPIPFDASEDDDGDDGDGNGEQAAMAAAERADATRGQWWKASLTRRSTTGGTTTVSGWIPVNLVTEEVTHVIALFDYVPVDEEELPLKKGQRVAVLATDENRKGWIYAQGNGRRGWLPENYVVDDDDA</sequence>
<comment type="subcellular location">
    <subcellularLocation>
        <location evidence="1">Membrane</location>
        <topology evidence="1">Peripheral membrane protein</topology>
    </subcellularLocation>
</comment>
<keyword evidence="10" id="KW-1185">Reference proteome</keyword>
<feature type="domain" description="SH3" evidence="7">
    <location>
        <begin position="452"/>
        <end position="513"/>
    </location>
</feature>
<evidence type="ECO:0000313" key="9">
    <source>
        <dbReference type="EMBL" id="ELR24215.1"/>
    </source>
</evidence>
<gene>
    <name evidence="9" type="ORF">ACA1_377000</name>
</gene>
<dbReference type="PANTHER" id="PTHR14167:SF81">
    <property type="entry name" value="ENDOPHILIN-A"/>
    <property type="match status" value="1"/>
</dbReference>
<evidence type="ECO:0000256" key="3">
    <source>
        <dbReference type="ARBA" id="ARBA00023054"/>
    </source>
</evidence>
<keyword evidence="2 5" id="KW-0728">SH3 domain</keyword>
<feature type="compositionally biased region" description="Acidic residues" evidence="6">
    <location>
        <begin position="247"/>
        <end position="256"/>
    </location>
</feature>
<dbReference type="GeneID" id="14925226"/>
<dbReference type="Pfam" id="PF07653">
    <property type="entry name" value="SH3_2"/>
    <property type="match status" value="1"/>
</dbReference>
<feature type="region of interest" description="Disordered" evidence="6">
    <location>
        <begin position="1"/>
        <end position="43"/>
    </location>
</feature>
<dbReference type="STRING" id="1257118.L8HGE3"/>
<dbReference type="SUPFAM" id="SSF50044">
    <property type="entry name" value="SH3-domain"/>
    <property type="match status" value="3"/>
</dbReference>
<feature type="compositionally biased region" description="Low complexity" evidence="6">
    <location>
        <begin position="236"/>
        <end position="245"/>
    </location>
</feature>
<evidence type="ECO:0000259" key="8">
    <source>
        <dbReference type="PROSITE" id="PS50181"/>
    </source>
</evidence>
<feature type="compositionally biased region" description="Acidic residues" evidence="6">
    <location>
        <begin position="393"/>
        <end position="404"/>
    </location>
</feature>
<accession>L8HGE3</accession>
<organism evidence="9 10">
    <name type="scientific">Acanthamoeba castellanii (strain ATCC 30010 / Neff)</name>
    <dbReference type="NCBI Taxonomy" id="1257118"/>
    <lineage>
        <taxon>Eukaryota</taxon>
        <taxon>Amoebozoa</taxon>
        <taxon>Discosea</taxon>
        <taxon>Longamoebia</taxon>
        <taxon>Centramoebida</taxon>
        <taxon>Acanthamoebidae</taxon>
        <taxon>Acanthamoeba</taxon>
    </lineage>
</organism>
<evidence type="ECO:0000256" key="6">
    <source>
        <dbReference type="SAM" id="MobiDB-lite"/>
    </source>
</evidence>
<evidence type="ECO:0000256" key="4">
    <source>
        <dbReference type="ARBA" id="ARBA00023136"/>
    </source>
</evidence>
<evidence type="ECO:0000259" key="7">
    <source>
        <dbReference type="PROSITE" id="PS50002"/>
    </source>
</evidence>
<dbReference type="CDD" id="cd00174">
    <property type="entry name" value="SH3"/>
    <property type="match status" value="1"/>
</dbReference>
<reference evidence="9 10" key="1">
    <citation type="journal article" date="2013" name="Genome Biol.">
        <title>Genome of Acanthamoeba castellanii highlights extensive lateral gene transfer and early evolution of tyrosine kinase signaling.</title>
        <authorList>
            <person name="Clarke M."/>
            <person name="Lohan A.J."/>
            <person name="Liu B."/>
            <person name="Lagkouvardos I."/>
            <person name="Roy S."/>
            <person name="Zafar N."/>
            <person name="Bertelli C."/>
            <person name="Schilde C."/>
            <person name="Kianianmomeni A."/>
            <person name="Burglin T.R."/>
            <person name="Frech C."/>
            <person name="Turcotte B."/>
            <person name="Kopec K.O."/>
            <person name="Synnott J.M."/>
            <person name="Choo C."/>
            <person name="Paponov I."/>
            <person name="Finkler A."/>
            <person name="Soon Heng Tan C."/>
            <person name="Hutchins A.P."/>
            <person name="Weinmeier T."/>
            <person name="Rattei T."/>
            <person name="Chu J.S."/>
            <person name="Gimenez G."/>
            <person name="Irimia M."/>
            <person name="Rigden D.J."/>
            <person name="Fitzpatrick D.A."/>
            <person name="Lorenzo-Morales J."/>
            <person name="Bateman A."/>
            <person name="Chiu C.H."/>
            <person name="Tang P."/>
            <person name="Hegemann P."/>
            <person name="Fromm H."/>
            <person name="Raoult D."/>
            <person name="Greub G."/>
            <person name="Miranda-Saavedra D."/>
            <person name="Chen N."/>
            <person name="Nash P."/>
            <person name="Ginger M.L."/>
            <person name="Horn M."/>
            <person name="Schaap P."/>
            <person name="Caler L."/>
            <person name="Loftus B."/>
        </authorList>
    </citation>
    <scope>NUCLEOTIDE SEQUENCE [LARGE SCALE GENOMIC DNA]</scope>
    <source>
        <strain evidence="9 10">Neff</strain>
    </source>
</reference>
<feature type="region of interest" description="Disordered" evidence="6">
    <location>
        <begin position="390"/>
        <end position="419"/>
    </location>
</feature>
<evidence type="ECO:0000256" key="5">
    <source>
        <dbReference type="PROSITE-ProRule" id="PRU00192"/>
    </source>
</evidence>
<dbReference type="Pfam" id="PF12937">
    <property type="entry name" value="F-box-like"/>
    <property type="match status" value="1"/>
</dbReference>
<dbReference type="SMART" id="SM00326">
    <property type="entry name" value="SH3"/>
    <property type="match status" value="3"/>
</dbReference>
<dbReference type="RefSeq" id="XP_004353743.1">
    <property type="nucleotide sequence ID" value="XM_004353691.1"/>
</dbReference>
<dbReference type="EMBL" id="KB007836">
    <property type="protein sequence ID" value="ELR24215.1"/>
    <property type="molecule type" value="Genomic_DNA"/>
</dbReference>
<feature type="compositionally biased region" description="Basic and acidic residues" evidence="6">
    <location>
        <begin position="197"/>
        <end position="227"/>
    </location>
</feature>
<feature type="domain" description="F-box" evidence="8">
    <location>
        <begin position="50"/>
        <end position="96"/>
    </location>
</feature>
<dbReference type="Pfam" id="PF00018">
    <property type="entry name" value="SH3_1"/>
    <property type="match status" value="1"/>
</dbReference>
<evidence type="ECO:0000256" key="1">
    <source>
        <dbReference type="ARBA" id="ARBA00004170"/>
    </source>
</evidence>
<feature type="compositionally biased region" description="Polar residues" evidence="6">
    <location>
        <begin position="13"/>
        <end position="22"/>
    </location>
</feature>
<evidence type="ECO:0000313" key="10">
    <source>
        <dbReference type="Proteomes" id="UP000011083"/>
    </source>
</evidence>
<dbReference type="InterPro" id="IPR050384">
    <property type="entry name" value="Endophilin_SH3RF"/>
</dbReference>
<name>L8HGE3_ACACF</name>
<keyword evidence="3" id="KW-0175">Coiled coil</keyword>
<dbReference type="InterPro" id="IPR036028">
    <property type="entry name" value="SH3-like_dom_sf"/>
</dbReference>
<dbReference type="AlphaFoldDB" id="L8HGE3"/>
<evidence type="ECO:0000256" key="2">
    <source>
        <dbReference type="ARBA" id="ARBA00022443"/>
    </source>
</evidence>
<dbReference type="Gene3D" id="2.30.30.40">
    <property type="entry name" value="SH3 Domains"/>
    <property type="match status" value="3"/>
</dbReference>
<dbReference type="InterPro" id="IPR036047">
    <property type="entry name" value="F-box-like_dom_sf"/>
</dbReference>
<dbReference type="Proteomes" id="UP000011083">
    <property type="component" value="Unassembled WGS sequence"/>
</dbReference>
<keyword evidence="4" id="KW-0472">Membrane</keyword>
<dbReference type="PROSITE" id="PS50002">
    <property type="entry name" value="SH3"/>
    <property type="match status" value="1"/>
</dbReference>
<dbReference type="PANTHER" id="PTHR14167">
    <property type="entry name" value="SH3 DOMAIN-CONTAINING"/>
    <property type="match status" value="1"/>
</dbReference>
<dbReference type="PROSITE" id="PS50181">
    <property type="entry name" value="FBOX"/>
    <property type="match status" value="1"/>
</dbReference>
<dbReference type="InterPro" id="IPR001810">
    <property type="entry name" value="F-box_dom"/>
</dbReference>
<dbReference type="VEuPathDB" id="AmoebaDB:ACA1_377000"/>
<proteinExistence type="predicted"/>